<dbReference type="Pfam" id="PF01230">
    <property type="entry name" value="HIT"/>
    <property type="match status" value="1"/>
</dbReference>
<organism evidence="3 4">
    <name type="scientific">Niveibacterium microcysteis</name>
    <dbReference type="NCBI Taxonomy" id="2811415"/>
    <lineage>
        <taxon>Bacteria</taxon>
        <taxon>Pseudomonadati</taxon>
        <taxon>Pseudomonadota</taxon>
        <taxon>Betaproteobacteria</taxon>
        <taxon>Rhodocyclales</taxon>
        <taxon>Rhodocyclaceae</taxon>
        <taxon>Niveibacterium</taxon>
    </lineage>
</organism>
<feature type="domain" description="HIT" evidence="2">
    <location>
        <begin position="4"/>
        <end position="105"/>
    </location>
</feature>
<name>A0ABX7M652_9RHOO</name>
<dbReference type="Proteomes" id="UP000663570">
    <property type="component" value="Chromosome"/>
</dbReference>
<evidence type="ECO:0000313" key="4">
    <source>
        <dbReference type="Proteomes" id="UP000663570"/>
    </source>
</evidence>
<dbReference type="Gene3D" id="3.30.428.10">
    <property type="entry name" value="HIT-like"/>
    <property type="match status" value="1"/>
</dbReference>
<keyword evidence="4" id="KW-1185">Reference proteome</keyword>
<reference evidence="3 4" key="1">
    <citation type="submission" date="2021-02" db="EMBL/GenBank/DDBJ databases">
        <title>Niveibacterium changnyeongensis HC41.</title>
        <authorList>
            <person name="Kang M."/>
        </authorList>
    </citation>
    <scope>NUCLEOTIDE SEQUENCE [LARGE SCALE GENOMIC DNA]</scope>
    <source>
        <strain evidence="3 4">HC41</strain>
    </source>
</reference>
<dbReference type="PIRSF" id="PIRSF000714">
    <property type="entry name" value="HIT"/>
    <property type="match status" value="1"/>
</dbReference>
<dbReference type="InterPro" id="IPR026026">
    <property type="entry name" value="HIT_Hint"/>
</dbReference>
<dbReference type="RefSeq" id="WP_206254733.1">
    <property type="nucleotide sequence ID" value="NZ_CP071060.1"/>
</dbReference>
<dbReference type="SUPFAM" id="SSF54197">
    <property type="entry name" value="HIT-like"/>
    <property type="match status" value="1"/>
</dbReference>
<gene>
    <name evidence="3" type="ORF">JY500_00780</name>
</gene>
<evidence type="ECO:0000313" key="3">
    <source>
        <dbReference type="EMBL" id="QSI77220.1"/>
    </source>
</evidence>
<dbReference type="PROSITE" id="PS51084">
    <property type="entry name" value="HIT_2"/>
    <property type="match status" value="1"/>
</dbReference>
<evidence type="ECO:0000259" key="2">
    <source>
        <dbReference type="PROSITE" id="PS51084"/>
    </source>
</evidence>
<evidence type="ECO:0000256" key="1">
    <source>
        <dbReference type="PROSITE-ProRule" id="PRU00464"/>
    </source>
</evidence>
<protein>
    <submittedName>
        <fullName evidence="3">HIT family protein</fullName>
    </submittedName>
</protein>
<proteinExistence type="predicted"/>
<dbReference type="InterPro" id="IPR011146">
    <property type="entry name" value="HIT-like"/>
</dbReference>
<dbReference type="InterPro" id="IPR036265">
    <property type="entry name" value="HIT-like_sf"/>
</dbReference>
<sequence>MSAQTCELCEVTGGELLWQDTRCRVIRVADAHYPAFCRVVWRGHVAEMTDLDTTDRAHLMAVVWATERVLRDAMQPDKINLASFGNMVPHVHWHVIPRFSDDRHFPQSVWGTPQRDGLAHAGPASSVLTAALEQILGPATDAVPGR</sequence>
<feature type="short sequence motif" description="Histidine triad motif" evidence="1">
    <location>
        <begin position="90"/>
        <end position="94"/>
    </location>
</feature>
<accession>A0ABX7M652</accession>
<dbReference type="EMBL" id="CP071060">
    <property type="protein sequence ID" value="QSI77220.1"/>
    <property type="molecule type" value="Genomic_DNA"/>
</dbReference>